<evidence type="ECO:0000256" key="1">
    <source>
        <dbReference type="SAM" id="MobiDB-lite"/>
    </source>
</evidence>
<gene>
    <name evidence="2" type="ORF">CC80DRAFT_97612</name>
</gene>
<name>A0A6A5UCZ4_9PLEO</name>
<sequence length="189" mass="20421">MTANASKSGFPLRVRQSPYNSKPGSPHRSRVSESEGHLPNDPVSQTDSKLEQPSAPLPLETVPLTPHLSAALDDAIRTFGATVTPNEEGDGKQPTTGDGMQYQPQTTAYSDGVLGVNLLHHESGKTWRNFWKGWTCEGCLRGVRDCLLLRPCREGQGCCAKNGCCEACECSACLGAMCCPCCECFSLRR</sequence>
<accession>A0A6A5UCZ4</accession>
<evidence type="ECO:0000313" key="3">
    <source>
        <dbReference type="Proteomes" id="UP000800035"/>
    </source>
</evidence>
<dbReference type="AlphaFoldDB" id="A0A6A5UCZ4"/>
<proteinExistence type="predicted"/>
<dbReference type="Proteomes" id="UP000800035">
    <property type="component" value="Unassembled WGS sequence"/>
</dbReference>
<organism evidence="2 3">
    <name type="scientific">Byssothecium circinans</name>
    <dbReference type="NCBI Taxonomy" id="147558"/>
    <lineage>
        <taxon>Eukaryota</taxon>
        <taxon>Fungi</taxon>
        <taxon>Dikarya</taxon>
        <taxon>Ascomycota</taxon>
        <taxon>Pezizomycotina</taxon>
        <taxon>Dothideomycetes</taxon>
        <taxon>Pleosporomycetidae</taxon>
        <taxon>Pleosporales</taxon>
        <taxon>Massarineae</taxon>
        <taxon>Massarinaceae</taxon>
        <taxon>Byssothecium</taxon>
    </lineage>
</organism>
<reference evidence="2" key="1">
    <citation type="journal article" date="2020" name="Stud. Mycol.">
        <title>101 Dothideomycetes genomes: a test case for predicting lifestyles and emergence of pathogens.</title>
        <authorList>
            <person name="Haridas S."/>
            <person name="Albert R."/>
            <person name="Binder M."/>
            <person name="Bloem J."/>
            <person name="Labutti K."/>
            <person name="Salamov A."/>
            <person name="Andreopoulos B."/>
            <person name="Baker S."/>
            <person name="Barry K."/>
            <person name="Bills G."/>
            <person name="Bluhm B."/>
            <person name="Cannon C."/>
            <person name="Castanera R."/>
            <person name="Culley D."/>
            <person name="Daum C."/>
            <person name="Ezra D."/>
            <person name="Gonzalez J."/>
            <person name="Henrissat B."/>
            <person name="Kuo A."/>
            <person name="Liang C."/>
            <person name="Lipzen A."/>
            <person name="Lutzoni F."/>
            <person name="Magnuson J."/>
            <person name="Mondo S."/>
            <person name="Nolan M."/>
            <person name="Ohm R."/>
            <person name="Pangilinan J."/>
            <person name="Park H.-J."/>
            <person name="Ramirez L."/>
            <person name="Alfaro M."/>
            <person name="Sun H."/>
            <person name="Tritt A."/>
            <person name="Yoshinaga Y."/>
            <person name="Zwiers L.-H."/>
            <person name="Turgeon B."/>
            <person name="Goodwin S."/>
            <person name="Spatafora J."/>
            <person name="Crous P."/>
            <person name="Grigoriev I."/>
        </authorList>
    </citation>
    <scope>NUCLEOTIDE SEQUENCE</scope>
    <source>
        <strain evidence="2">CBS 675.92</strain>
    </source>
</reference>
<feature type="region of interest" description="Disordered" evidence="1">
    <location>
        <begin position="1"/>
        <end position="61"/>
    </location>
</feature>
<protein>
    <submittedName>
        <fullName evidence="2">Uncharacterized protein</fullName>
    </submittedName>
</protein>
<dbReference type="OrthoDB" id="10567004at2759"/>
<dbReference type="EMBL" id="ML976978">
    <property type="protein sequence ID" value="KAF1962781.1"/>
    <property type="molecule type" value="Genomic_DNA"/>
</dbReference>
<keyword evidence="3" id="KW-1185">Reference proteome</keyword>
<evidence type="ECO:0000313" key="2">
    <source>
        <dbReference type="EMBL" id="KAF1962781.1"/>
    </source>
</evidence>